<dbReference type="PANTHER" id="PTHR40052:SF2">
    <property type="entry name" value="BACILLIREDOXIN BRXA"/>
    <property type="match status" value="1"/>
</dbReference>
<dbReference type="Gene3D" id="3.40.30.10">
    <property type="entry name" value="Glutaredoxin"/>
    <property type="match status" value="1"/>
</dbReference>
<dbReference type="KEGG" id="lacs:H4075_04755"/>
<dbReference type="Proteomes" id="UP000515344">
    <property type="component" value="Chromosome"/>
</dbReference>
<protein>
    <submittedName>
        <fullName evidence="2">BrxA/BrxB family bacilliredoxin</fullName>
    </submittedName>
</protein>
<evidence type="ECO:0000313" key="2">
    <source>
        <dbReference type="EMBL" id="QNA45517.1"/>
    </source>
</evidence>
<dbReference type="Pfam" id="PF06491">
    <property type="entry name" value="Disulph_isomer"/>
    <property type="match status" value="1"/>
</dbReference>
<dbReference type="InterPro" id="IPR009474">
    <property type="entry name" value="BrxB/BrxA"/>
</dbReference>
<sequence>MAMISLDSLMGNQGPSYPEQIAAPYRKELVDAGFEQMMSVEDVENVLSGNPGKTILVVLNSVCGCSARVSRPGALLSFFNHVVPDVKATLFAGMEKEAVVHFREKYLSGVTPSSPNVLLLKDGKVLLHLQRHQIETTDAGTIADSLITAYNEHCTKQTTDEEREELRTYFKNLYQVDPLATQA</sequence>
<comment type="similarity">
    <text evidence="1">Belongs to the bacilliredoxin family.</text>
</comment>
<dbReference type="NCBIfam" id="TIGR04191">
    <property type="entry name" value="YphP_YqiW"/>
    <property type="match status" value="1"/>
</dbReference>
<accession>A0A7G5XJ64</accession>
<dbReference type="EMBL" id="CP060007">
    <property type="protein sequence ID" value="QNA45517.1"/>
    <property type="molecule type" value="Genomic_DNA"/>
</dbReference>
<dbReference type="RefSeq" id="WP_182804644.1">
    <property type="nucleotide sequence ID" value="NZ_CP060007.1"/>
</dbReference>
<evidence type="ECO:0000256" key="1">
    <source>
        <dbReference type="ARBA" id="ARBA00038305"/>
    </source>
</evidence>
<name>A0A7G5XJ64_9BACT</name>
<proteinExistence type="inferred from homology"/>
<dbReference type="AlphaFoldDB" id="A0A7G5XJ64"/>
<keyword evidence="3" id="KW-1185">Reference proteome</keyword>
<dbReference type="PANTHER" id="PTHR40052">
    <property type="entry name" value="UPF0403 PROTEIN YQIW-RELATED"/>
    <property type="match status" value="1"/>
</dbReference>
<evidence type="ECO:0000313" key="3">
    <source>
        <dbReference type="Proteomes" id="UP000515344"/>
    </source>
</evidence>
<gene>
    <name evidence="2" type="ORF">H4075_04755</name>
</gene>
<reference evidence="3" key="1">
    <citation type="submission" date="2020-08" db="EMBL/GenBank/DDBJ databases">
        <title>Lacibacter sp. S13-6-6 genome sequencing.</title>
        <authorList>
            <person name="Jin L."/>
        </authorList>
    </citation>
    <scope>NUCLEOTIDE SEQUENCE [LARGE SCALE GENOMIC DNA]</scope>
    <source>
        <strain evidence="3">S13-6-6</strain>
    </source>
</reference>
<organism evidence="2 3">
    <name type="scientific">Lacibacter sediminis</name>
    <dbReference type="NCBI Taxonomy" id="2760713"/>
    <lineage>
        <taxon>Bacteria</taxon>
        <taxon>Pseudomonadati</taxon>
        <taxon>Bacteroidota</taxon>
        <taxon>Chitinophagia</taxon>
        <taxon>Chitinophagales</taxon>
        <taxon>Chitinophagaceae</taxon>
        <taxon>Lacibacter</taxon>
    </lineage>
</organism>